<name>A0A9P6L7F8_9AGAM</name>
<gene>
    <name evidence="2" type="ORF">BJ322DRAFT_837231</name>
</gene>
<comment type="caution">
    <text evidence="2">The sequence shown here is derived from an EMBL/GenBank/DDBJ whole genome shotgun (WGS) entry which is preliminary data.</text>
</comment>
<evidence type="ECO:0000313" key="2">
    <source>
        <dbReference type="EMBL" id="KAF9785534.1"/>
    </source>
</evidence>
<reference evidence="2" key="1">
    <citation type="journal article" date="2020" name="Nat. Commun.">
        <title>Large-scale genome sequencing of mycorrhizal fungi provides insights into the early evolution of symbiotic traits.</title>
        <authorList>
            <person name="Miyauchi S."/>
            <person name="Kiss E."/>
            <person name="Kuo A."/>
            <person name="Drula E."/>
            <person name="Kohler A."/>
            <person name="Sanchez-Garcia M."/>
            <person name="Morin E."/>
            <person name="Andreopoulos B."/>
            <person name="Barry K.W."/>
            <person name="Bonito G."/>
            <person name="Buee M."/>
            <person name="Carver A."/>
            <person name="Chen C."/>
            <person name="Cichocki N."/>
            <person name="Clum A."/>
            <person name="Culley D."/>
            <person name="Crous P.W."/>
            <person name="Fauchery L."/>
            <person name="Girlanda M."/>
            <person name="Hayes R.D."/>
            <person name="Keri Z."/>
            <person name="LaButti K."/>
            <person name="Lipzen A."/>
            <person name="Lombard V."/>
            <person name="Magnuson J."/>
            <person name="Maillard F."/>
            <person name="Murat C."/>
            <person name="Nolan M."/>
            <person name="Ohm R.A."/>
            <person name="Pangilinan J."/>
            <person name="Pereira M.F."/>
            <person name="Perotto S."/>
            <person name="Peter M."/>
            <person name="Pfister S."/>
            <person name="Riley R."/>
            <person name="Sitrit Y."/>
            <person name="Stielow J.B."/>
            <person name="Szollosi G."/>
            <person name="Zifcakova L."/>
            <person name="Stursova M."/>
            <person name="Spatafora J.W."/>
            <person name="Tedersoo L."/>
            <person name="Vaario L.M."/>
            <person name="Yamada A."/>
            <person name="Yan M."/>
            <person name="Wang P."/>
            <person name="Xu J."/>
            <person name="Bruns T."/>
            <person name="Baldrian P."/>
            <person name="Vilgalys R."/>
            <person name="Dunand C."/>
            <person name="Henrissat B."/>
            <person name="Grigoriev I.V."/>
            <person name="Hibbett D."/>
            <person name="Nagy L.G."/>
            <person name="Martin F.M."/>
        </authorList>
    </citation>
    <scope>NUCLEOTIDE SEQUENCE</scope>
    <source>
        <strain evidence="2">UH-Tt-Lm1</strain>
    </source>
</reference>
<keyword evidence="1" id="KW-0812">Transmembrane</keyword>
<keyword evidence="3" id="KW-1185">Reference proteome</keyword>
<feature type="transmembrane region" description="Helical" evidence="1">
    <location>
        <begin position="113"/>
        <end position="136"/>
    </location>
</feature>
<keyword evidence="1" id="KW-0472">Membrane</keyword>
<evidence type="ECO:0000313" key="3">
    <source>
        <dbReference type="Proteomes" id="UP000736335"/>
    </source>
</evidence>
<keyword evidence="1" id="KW-1133">Transmembrane helix</keyword>
<dbReference type="Proteomes" id="UP000736335">
    <property type="component" value="Unassembled WGS sequence"/>
</dbReference>
<protein>
    <submittedName>
        <fullName evidence="2">Uncharacterized protein</fullName>
    </submittedName>
</protein>
<evidence type="ECO:0000256" key="1">
    <source>
        <dbReference type="SAM" id="Phobius"/>
    </source>
</evidence>
<sequence>MGIRRLELGLAHLQLVEQPVFLPGQVEVRRFEGLYPVVKRLDFLRMHVLQRNRFIWSIEIHERQGARTLSAAASESNCPLITWISFSCFSFSKATSLSNWVRRPATAFSLSRLACSISFCSLILSTLSLVLSALSFSLSSFTSLLTSSLSFSALTNFCLTVFSSAIAFVRFSSSSLTAPLCFSKSVLRSLISDRSFSVDSLLVVSAEWEAWRRASVSAACLRRRSISSDWDLDSRRWVSRSSSIRSS</sequence>
<organism evidence="2 3">
    <name type="scientific">Thelephora terrestris</name>
    <dbReference type="NCBI Taxonomy" id="56493"/>
    <lineage>
        <taxon>Eukaryota</taxon>
        <taxon>Fungi</taxon>
        <taxon>Dikarya</taxon>
        <taxon>Basidiomycota</taxon>
        <taxon>Agaricomycotina</taxon>
        <taxon>Agaricomycetes</taxon>
        <taxon>Thelephorales</taxon>
        <taxon>Thelephoraceae</taxon>
        <taxon>Thelephora</taxon>
    </lineage>
</organism>
<dbReference type="AlphaFoldDB" id="A0A9P6L7F8"/>
<dbReference type="EMBL" id="WIUZ02000007">
    <property type="protein sequence ID" value="KAF9785534.1"/>
    <property type="molecule type" value="Genomic_DNA"/>
</dbReference>
<proteinExistence type="predicted"/>
<accession>A0A9P6L7F8</accession>
<feature type="transmembrane region" description="Helical" evidence="1">
    <location>
        <begin position="148"/>
        <end position="169"/>
    </location>
</feature>
<reference evidence="2" key="2">
    <citation type="submission" date="2020-11" db="EMBL/GenBank/DDBJ databases">
        <authorList>
            <consortium name="DOE Joint Genome Institute"/>
            <person name="Kuo A."/>
            <person name="Miyauchi S."/>
            <person name="Kiss E."/>
            <person name="Drula E."/>
            <person name="Kohler A."/>
            <person name="Sanchez-Garcia M."/>
            <person name="Andreopoulos B."/>
            <person name="Barry K.W."/>
            <person name="Bonito G."/>
            <person name="Buee M."/>
            <person name="Carver A."/>
            <person name="Chen C."/>
            <person name="Cichocki N."/>
            <person name="Clum A."/>
            <person name="Culley D."/>
            <person name="Crous P.W."/>
            <person name="Fauchery L."/>
            <person name="Girlanda M."/>
            <person name="Hayes R."/>
            <person name="Keri Z."/>
            <person name="Labutti K."/>
            <person name="Lipzen A."/>
            <person name="Lombard V."/>
            <person name="Magnuson J."/>
            <person name="Maillard F."/>
            <person name="Morin E."/>
            <person name="Murat C."/>
            <person name="Nolan M."/>
            <person name="Ohm R."/>
            <person name="Pangilinan J."/>
            <person name="Pereira M."/>
            <person name="Perotto S."/>
            <person name="Peter M."/>
            <person name="Riley R."/>
            <person name="Sitrit Y."/>
            <person name="Stielow B."/>
            <person name="Szollosi G."/>
            <person name="Zifcakova L."/>
            <person name="Stursova M."/>
            <person name="Spatafora J.W."/>
            <person name="Tedersoo L."/>
            <person name="Vaario L.-M."/>
            <person name="Yamada A."/>
            <person name="Yan M."/>
            <person name="Wang P."/>
            <person name="Xu J."/>
            <person name="Bruns T."/>
            <person name="Baldrian P."/>
            <person name="Vilgalys R."/>
            <person name="Henrissat B."/>
            <person name="Grigoriev I.V."/>
            <person name="Hibbett D."/>
            <person name="Nagy L.G."/>
            <person name="Martin F.M."/>
        </authorList>
    </citation>
    <scope>NUCLEOTIDE SEQUENCE</scope>
    <source>
        <strain evidence="2">UH-Tt-Lm1</strain>
    </source>
</reference>